<comment type="cofactor">
    <cofactor evidence="10">
        <name>Mn(2+)</name>
        <dbReference type="ChEBI" id="CHEBI:29035"/>
    </cofactor>
    <text evidence="10">Binds 1 Mn(2+) ion per subunit.</text>
</comment>
<dbReference type="InterPro" id="IPR013035">
    <property type="entry name" value="PEP_carboxykinase_C"/>
</dbReference>
<feature type="binding site" evidence="10">
    <location>
        <begin position="222"/>
        <end position="230"/>
    </location>
    <ligand>
        <name>ATP</name>
        <dbReference type="ChEBI" id="CHEBI:30616"/>
    </ligand>
</feature>
<evidence type="ECO:0000256" key="3">
    <source>
        <dbReference type="ARBA" id="ARBA00012363"/>
    </source>
</evidence>
<dbReference type="SUPFAM" id="SSF53795">
    <property type="entry name" value="PEP carboxykinase-like"/>
    <property type="match status" value="1"/>
</dbReference>
<dbReference type="Pfam" id="PF01293">
    <property type="entry name" value="PEPCK_ATP"/>
    <property type="match status" value="1"/>
</dbReference>
<keyword evidence="10" id="KW-0464">Manganese</keyword>
<feature type="binding site" evidence="10">
    <location>
        <position position="187"/>
    </location>
    <ligand>
        <name>Mn(2+)</name>
        <dbReference type="ChEBI" id="CHEBI:29035"/>
    </ligand>
</feature>
<keyword evidence="10" id="KW-0963">Cytoplasm</keyword>
<dbReference type="Proteomes" id="UP000690515">
    <property type="component" value="Unassembled WGS sequence"/>
</dbReference>
<comment type="subcellular location">
    <subcellularLocation>
        <location evidence="10">Cytoplasm</location>
    </subcellularLocation>
</comment>
<dbReference type="RefSeq" id="WP_215820039.1">
    <property type="nucleotide sequence ID" value="NZ_JAGSOY010000026.1"/>
</dbReference>
<feature type="binding site" evidence="10">
    <location>
        <position position="308"/>
    </location>
    <ligand>
        <name>substrate</name>
    </ligand>
</feature>
<gene>
    <name evidence="10" type="primary">pckA</name>
    <name evidence="11" type="ORF">KCG35_12525</name>
</gene>
<comment type="caution">
    <text evidence="11">The sequence shown here is derived from an EMBL/GenBank/DDBJ whole genome shotgun (WGS) entry which is preliminary data.</text>
</comment>
<dbReference type="PIRSF" id="PIRSF006294">
    <property type="entry name" value="PEP_crbxkin"/>
    <property type="match status" value="1"/>
</dbReference>
<feature type="binding site" evidence="10">
    <location>
        <position position="206"/>
    </location>
    <ligand>
        <name>Mn(2+)</name>
        <dbReference type="ChEBI" id="CHEBI:29035"/>
    </ligand>
</feature>
<dbReference type="PANTHER" id="PTHR30031:SF0">
    <property type="entry name" value="PHOSPHOENOLPYRUVATE CARBOXYKINASE (ATP)"/>
    <property type="match status" value="1"/>
</dbReference>
<dbReference type="PANTHER" id="PTHR30031">
    <property type="entry name" value="PHOSPHOENOLPYRUVATE CARBOXYKINASE ATP"/>
    <property type="match status" value="1"/>
</dbReference>
<evidence type="ECO:0000256" key="4">
    <source>
        <dbReference type="ARBA" id="ARBA00022432"/>
    </source>
</evidence>
<keyword evidence="8 10" id="KW-0456">Lyase</keyword>
<evidence type="ECO:0000256" key="8">
    <source>
        <dbReference type="ARBA" id="ARBA00023239"/>
    </source>
</evidence>
<dbReference type="NCBIfam" id="NF006821">
    <property type="entry name" value="PRK09344.1-3"/>
    <property type="match status" value="1"/>
</dbReference>
<comment type="similarity">
    <text evidence="2 10">Belongs to the phosphoenolpyruvate carboxykinase (ATP) family.</text>
</comment>
<evidence type="ECO:0000256" key="2">
    <source>
        <dbReference type="ARBA" id="ARBA00006052"/>
    </source>
</evidence>
<comment type="caution">
    <text evidence="10">Lacks conserved residue(s) required for the propagation of feature annotation.</text>
</comment>
<feature type="binding site" evidence="10">
    <location>
        <position position="187"/>
    </location>
    <ligand>
        <name>substrate</name>
    </ligand>
</feature>
<feature type="binding site" evidence="10">
    <location>
        <position position="308"/>
    </location>
    <ligand>
        <name>ATP</name>
        <dbReference type="ChEBI" id="CHEBI:30616"/>
    </ligand>
</feature>
<comment type="function">
    <text evidence="10">Involved in the gluconeogenesis. Catalyzes the conversion of oxaloacetate (OAA) to phosphoenolpyruvate (PEP) through direct phosphoryl transfer between the nucleoside triphosphate and OAA.</text>
</comment>
<sequence>MTDSKEGPQVFEDLHAAQLVEQAVIRNEGRLASNGALVVETGARTGRSPKDRYIVDEPSTSDAIDWGSINRPFPADKFDILWDEVEQSLAGQTRFIQHLHVGADPEHYLPVQMTTETAWHNLFGRNLFVRPSTYNPQGKEAWQILNAPHFTCEPAKHGTNSDGVVIINFAKRKVLLAGMRYAGEMKKAMFSVQNFLLPEKDVLPMHCSANVDENGETTLFFGLSGTGKTTLSADEQCYLIGDDEHGWAKGSVFNFEGGCYAKCINLSHETEPVIWNAIRFGSIVENVVIHHHTNEPDYADISMTENSRCAYPLEHIHKRVHENRADEPTAIIFLTCDMTGVLPPVSILSKEAAAYHFLSGYTALVGSTEMGSEAGLKSTFSTCFGAPFFPRPARVYAELLIKRIEEFGSKVFLVNTGWTGGAYGKGGKRFSIPTTRSVIHAIQNGELAEASTKHLPTINVDVPTQVSGVDTNLLSPRDTWKDKQAYDDAAKDLAQQFINNFKKFDVSEDIIQAGPHIGS</sequence>
<protein>
    <recommendedName>
        <fullName evidence="3 10">Phosphoenolpyruvate carboxykinase (ATP)</fullName>
        <shortName evidence="10">PCK</shortName>
        <shortName evidence="10">PEP carboxykinase</shortName>
        <shortName evidence="10">PEPCK</shortName>
        <ecNumber evidence="3 10">4.1.1.49</ecNumber>
    </recommendedName>
</protein>
<evidence type="ECO:0000256" key="6">
    <source>
        <dbReference type="ARBA" id="ARBA00022793"/>
    </source>
</evidence>
<dbReference type="SUPFAM" id="SSF68923">
    <property type="entry name" value="PEP carboxykinase N-terminal domain"/>
    <property type="match status" value="1"/>
</dbReference>
<evidence type="ECO:0000256" key="1">
    <source>
        <dbReference type="ARBA" id="ARBA00004742"/>
    </source>
</evidence>
<comment type="pathway">
    <text evidence="1 10">Carbohydrate biosynthesis; gluconeogenesis.</text>
</comment>
<keyword evidence="12" id="KW-1185">Reference proteome</keyword>
<dbReference type="InterPro" id="IPR008210">
    <property type="entry name" value="PEP_carboxykinase_N"/>
</dbReference>
<evidence type="ECO:0000256" key="10">
    <source>
        <dbReference type="HAMAP-Rule" id="MF_00453"/>
    </source>
</evidence>
<dbReference type="GO" id="GO:0004612">
    <property type="term" value="F:phosphoenolpyruvate carboxykinase (ATP) activity"/>
    <property type="evidence" value="ECO:0007669"/>
    <property type="project" value="UniProtKB-EC"/>
</dbReference>
<feature type="binding site" evidence="10">
    <location>
        <position position="187"/>
    </location>
    <ligand>
        <name>ATP</name>
        <dbReference type="ChEBI" id="CHEBI:30616"/>
    </ligand>
</feature>
<reference evidence="11 12" key="1">
    <citation type="submission" date="2021-04" db="EMBL/GenBank/DDBJ databases">
        <authorList>
            <person name="Pira H."/>
            <person name="Risdian C."/>
            <person name="Wink J."/>
        </authorList>
    </citation>
    <scope>NUCLEOTIDE SEQUENCE [LARGE SCALE GENOMIC DNA]</scope>
    <source>
        <strain evidence="11 12">WH53</strain>
    </source>
</reference>
<dbReference type="EMBL" id="JAGSOY010000026">
    <property type="protein sequence ID" value="MBU2711887.1"/>
    <property type="molecule type" value="Genomic_DNA"/>
</dbReference>
<keyword evidence="10" id="KW-0479">Metal-binding</keyword>
<feature type="binding site" evidence="10">
    <location>
        <position position="435"/>
    </location>
    <ligand>
        <name>ATP</name>
        <dbReference type="ChEBI" id="CHEBI:30616"/>
    </ligand>
</feature>
<feature type="binding site" evidence="10">
    <location>
        <position position="47"/>
    </location>
    <ligand>
        <name>substrate</name>
    </ligand>
</feature>
<dbReference type="HAMAP" id="MF_00453">
    <property type="entry name" value="PEPCK_ATP"/>
    <property type="match status" value="1"/>
</dbReference>
<dbReference type="Gene3D" id="2.170.8.10">
    <property type="entry name" value="Phosphoenolpyruvate Carboxykinase, domain 2"/>
    <property type="match status" value="1"/>
</dbReference>
<name>A0ABS5ZCV6_9GAMM</name>
<dbReference type="InterPro" id="IPR001272">
    <property type="entry name" value="PEP_carboxykinase_ATP"/>
</dbReference>
<dbReference type="EC" id="4.1.1.49" evidence="3 10"/>
<dbReference type="Gene3D" id="3.40.449.10">
    <property type="entry name" value="Phosphoenolpyruvate Carboxykinase, domain 1"/>
    <property type="match status" value="1"/>
</dbReference>
<evidence type="ECO:0000256" key="5">
    <source>
        <dbReference type="ARBA" id="ARBA00022741"/>
    </source>
</evidence>
<evidence type="ECO:0000256" key="9">
    <source>
        <dbReference type="ARBA" id="ARBA00047371"/>
    </source>
</evidence>
<evidence type="ECO:0000313" key="12">
    <source>
        <dbReference type="Proteomes" id="UP000690515"/>
    </source>
</evidence>
<feature type="binding site" evidence="10">
    <location>
        <position position="181"/>
    </location>
    <ligand>
        <name>substrate</name>
    </ligand>
</feature>
<proteinExistence type="inferred from homology"/>
<evidence type="ECO:0000313" key="11">
    <source>
        <dbReference type="EMBL" id="MBU2711887.1"/>
    </source>
</evidence>
<dbReference type="NCBIfam" id="NF006820">
    <property type="entry name" value="PRK09344.1-2"/>
    <property type="match status" value="1"/>
</dbReference>
<keyword evidence="7 10" id="KW-0067">ATP-binding</keyword>
<dbReference type="NCBIfam" id="NF006823">
    <property type="entry name" value="PRK09344.1-5"/>
    <property type="match status" value="1"/>
</dbReference>
<keyword evidence="6 10" id="KW-0210">Decarboxylase</keyword>
<feature type="binding site" evidence="10">
    <location>
        <position position="271"/>
    </location>
    <ligand>
        <name>ATP</name>
        <dbReference type="ChEBI" id="CHEBI:30616"/>
    </ligand>
</feature>
<keyword evidence="4 10" id="KW-0312">Gluconeogenesis</keyword>
<comment type="subunit">
    <text evidence="10">Monomer.</text>
</comment>
<feature type="binding site" evidence="10">
    <location>
        <position position="243"/>
    </location>
    <ligand>
        <name>Mn(2+)</name>
        <dbReference type="ChEBI" id="CHEBI:29035"/>
    </ligand>
</feature>
<evidence type="ECO:0000256" key="7">
    <source>
        <dbReference type="ARBA" id="ARBA00022840"/>
    </source>
</evidence>
<dbReference type="PROSITE" id="PS00532">
    <property type="entry name" value="PEPCK_ATP"/>
    <property type="match status" value="1"/>
</dbReference>
<comment type="catalytic activity">
    <reaction evidence="9 10">
        <text>oxaloacetate + ATP = phosphoenolpyruvate + ADP + CO2</text>
        <dbReference type="Rhea" id="RHEA:18617"/>
        <dbReference type="ChEBI" id="CHEBI:16452"/>
        <dbReference type="ChEBI" id="CHEBI:16526"/>
        <dbReference type="ChEBI" id="CHEBI:30616"/>
        <dbReference type="ChEBI" id="CHEBI:58702"/>
        <dbReference type="ChEBI" id="CHEBI:456216"/>
        <dbReference type="EC" id="4.1.1.49"/>
    </reaction>
</comment>
<dbReference type="Gene3D" id="3.90.228.20">
    <property type="match status" value="1"/>
</dbReference>
<accession>A0ABS5ZCV6</accession>
<organism evidence="11 12">
    <name type="scientific">Zooshikella harenae</name>
    <dbReference type="NCBI Taxonomy" id="2827238"/>
    <lineage>
        <taxon>Bacteria</taxon>
        <taxon>Pseudomonadati</taxon>
        <taxon>Pseudomonadota</taxon>
        <taxon>Gammaproteobacteria</taxon>
        <taxon>Oceanospirillales</taxon>
        <taxon>Zooshikellaceae</taxon>
        <taxon>Zooshikella</taxon>
    </lineage>
</organism>
<keyword evidence="5 10" id="KW-0547">Nucleotide-binding</keyword>
<feature type="binding site" evidence="10">
    <location>
        <position position="206"/>
    </location>
    <ligand>
        <name>ATP</name>
        <dbReference type="ChEBI" id="CHEBI:30616"/>
    </ligand>
</feature>
<dbReference type="InterPro" id="IPR015994">
    <property type="entry name" value="PEPCK_ATP_CS"/>
</dbReference>
<dbReference type="NCBIfam" id="TIGR00224">
    <property type="entry name" value="pckA"/>
    <property type="match status" value="1"/>
</dbReference>